<dbReference type="EMBL" id="JACOPV010000009">
    <property type="protein sequence ID" value="MBM5459108.1"/>
    <property type="molecule type" value="Genomic_DNA"/>
</dbReference>
<keyword evidence="1" id="KW-0812">Transmembrane</keyword>
<reference evidence="2 3" key="1">
    <citation type="submission" date="2020-08" db="EMBL/GenBank/DDBJ databases">
        <title>Description of novel Pseudomonas species.</title>
        <authorList>
            <person name="Duman M."/>
            <person name="Mulet M."/>
            <person name="Altun S."/>
            <person name="Saticioglu I.B."/>
            <person name="Lalucat J."/>
            <person name="Garcia-Valdes E."/>
        </authorList>
    </citation>
    <scope>NUCLEOTIDE SEQUENCE [LARGE SCALE GENOMIC DNA]</scope>
    <source>
        <strain evidence="2 3">P66</strain>
    </source>
</reference>
<name>A0ABS2BZQ4_9PSED</name>
<dbReference type="RefSeq" id="WP_203585011.1">
    <property type="nucleotide sequence ID" value="NZ_JACOPV010000009.1"/>
</dbReference>
<sequence length="252" mass="26229">MKQLFDKVKSATDAAGSLASDGVDALCNSARATATVTMGSVGDAVCVVSQSGRAAVQAGRAAVASVDENYTATRDALLDAKDRIPGAVSKTTSLVRGVAGLGIVIGVFAAPVPTLLGLVIIEVVSGVISDSTAHEGTRGLSRIKRRRFEREVGLLRKHGTIPQTSVLATSEVELRINLQAGEITGSILIGDHAGSAVQDLSDEELQSLIQGAKKPDTAEILKGYLGYRESIRRAQSSRPHAALESADDRSLI</sequence>
<comment type="caution">
    <text evidence="2">The sequence shown here is derived from an EMBL/GenBank/DDBJ whole genome shotgun (WGS) entry which is preliminary data.</text>
</comment>
<proteinExistence type="predicted"/>
<protein>
    <submittedName>
        <fullName evidence="2">Uncharacterized protein</fullName>
    </submittedName>
</protein>
<keyword evidence="1" id="KW-0472">Membrane</keyword>
<evidence type="ECO:0000256" key="1">
    <source>
        <dbReference type="SAM" id="Phobius"/>
    </source>
</evidence>
<evidence type="ECO:0000313" key="3">
    <source>
        <dbReference type="Proteomes" id="UP000745663"/>
    </source>
</evidence>
<gene>
    <name evidence="2" type="ORF">H8F21_16185</name>
</gene>
<feature type="transmembrane region" description="Helical" evidence="1">
    <location>
        <begin position="98"/>
        <end position="121"/>
    </location>
</feature>
<keyword evidence="3" id="KW-1185">Reference proteome</keyword>
<dbReference type="Proteomes" id="UP000745663">
    <property type="component" value="Unassembled WGS sequence"/>
</dbReference>
<keyword evidence="1" id="KW-1133">Transmembrane helix</keyword>
<organism evidence="2 3">
    <name type="scientific">Pseudomonas arcuscaelestis</name>
    <dbReference type="NCBI Taxonomy" id="2710591"/>
    <lineage>
        <taxon>Bacteria</taxon>
        <taxon>Pseudomonadati</taxon>
        <taxon>Pseudomonadota</taxon>
        <taxon>Gammaproteobacteria</taxon>
        <taxon>Pseudomonadales</taxon>
        <taxon>Pseudomonadaceae</taxon>
        <taxon>Pseudomonas</taxon>
    </lineage>
</organism>
<evidence type="ECO:0000313" key="2">
    <source>
        <dbReference type="EMBL" id="MBM5459108.1"/>
    </source>
</evidence>
<accession>A0ABS2BZQ4</accession>